<proteinExistence type="inferred from homology"/>
<dbReference type="SUPFAM" id="SSF161098">
    <property type="entry name" value="MetI-like"/>
    <property type="match status" value="2"/>
</dbReference>
<dbReference type="CDD" id="cd06261">
    <property type="entry name" value="TM_PBP2"/>
    <property type="match status" value="2"/>
</dbReference>
<feature type="domain" description="ABC transmembrane type-1" evidence="9">
    <location>
        <begin position="349"/>
        <end position="554"/>
    </location>
</feature>
<keyword evidence="11" id="KW-1185">Reference proteome</keyword>
<dbReference type="PANTHER" id="PTHR43357">
    <property type="entry name" value="INNER MEMBRANE ABC TRANSPORTER PERMEASE PROTEIN YDCV"/>
    <property type="match status" value="1"/>
</dbReference>
<feature type="transmembrane region" description="Helical" evidence="8">
    <location>
        <begin position="428"/>
        <end position="457"/>
    </location>
</feature>
<dbReference type="GO" id="GO:0055085">
    <property type="term" value="P:transmembrane transport"/>
    <property type="evidence" value="ECO:0007669"/>
    <property type="project" value="InterPro"/>
</dbReference>
<evidence type="ECO:0000256" key="3">
    <source>
        <dbReference type="ARBA" id="ARBA00022475"/>
    </source>
</evidence>
<feature type="transmembrane region" description="Helical" evidence="8">
    <location>
        <begin position="384"/>
        <end position="408"/>
    </location>
</feature>
<feature type="transmembrane region" description="Helical" evidence="8">
    <location>
        <begin position="32"/>
        <end position="54"/>
    </location>
</feature>
<gene>
    <name evidence="10" type="ORF">STARVERO_00553</name>
</gene>
<comment type="subcellular location">
    <subcellularLocation>
        <location evidence="1">Cell inner membrane</location>
        <topology evidence="1">Multi-pass membrane protein</topology>
    </subcellularLocation>
    <subcellularLocation>
        <location evidence="8">Cell membrane</location>
        <topology evidence="8">Multi-pass membrane protein</topology>
    </subcellularLocation>
</comment>
<feature type="transmembrane region" description="Helical" evidence="8">
    <location>
        <begin position="158"/>
        <end position="176"/>
    </location>
</feature>
<keyword evidence="3" id="KW-1003">Cell membrane</keyword>
<dbReference type="InterPro" id="IPR000515">
    <property type="entry name" value="MetI-like"/>
</dbReference>
<evidence type="ECO:0000313" key="10">
    <source>
        <dbReference type="EMBL" id="CAA0087751.1"/>
    </source>
</evidence>
<keyword evidence="5 8" id="KW-0812">Transmembrane</keyword>
<reference evidence="10 11" key="1">
    <citation type="submission" date="2019-12" db="EMBL/GenBank/DDBJ databases">
        <authorList>
            <person name="Reyes-Prieto M."/>
        </authorList>
    </citation>
    <scope>NUCLEOTIDE SEQUENCE [LARGE SCALE GENOMIC DNA]</scope>
    <source>
        <strain evidence="10">HF14-78462</strain>
    </source>
</reference>
<dbReference type="AlphaFoldDB" id="A0A5S9NBY1"/>
<keyword evidence="2 8" id="KW-0813">Transport</keyword>
<feature type="domain" description="ABC transmembrane type-1" evidence="9">
    <location>
        <begin position="70"/>
        <end position="277"/>
    </location>
</feature>
<evidence type="ECO:0000259" key="9">
    <source>
        <dbReference type="PROSITE" id="PS50928"/>
    </source>
</evidence>
<feature type="transmembrane region" description="Helical" evidence="8">
    <location>
        <begin position="353"/>
        <end position="372"/>
    </location>
</feature>
<comment type="similarity">
    <text evidence="8">Belongs to the binding-protein-dependent transport system permease family.</text>
</comment>
<evidence type="ECO:0000256" key="6">
    <source>
        <dbReference type="ARBA" id="ARBA00022989"/>
    </source>
</evidence>
<evidence type="ECO:0000256" key="8">
    <source>
        <dbReference type="RuleBase" id="RU363032"/>
    </source>
</evidence>
<feature type="transmembrane region" description="Helical" evidence="8">
    <location>
        <begin position="308"/>
        <end position="333"/>
    </location>
</feature>
<feature type="transmembrane region" description="Helical" evidence="8">
    <location>
        <begin position="536"/>
        <end position="555"/>
    </location>
</feature>
<dbReference type="GO" id="GO:0005886">
    <property type="term" value="C:plasma membrane"/>
    <property type="evidence" value="ECO:0007669"/>
    <property type="project" value="UniProtKB-SubCell"/>
</dbReference>
<dbReference type="RefSeq" id="WP_159597830.1">
    <property type="nucleotide sequence ID" value="NZ_CACSAS010000001.1"/>
</dbReference>
<evidence type="ECO:0000256" key="2">
    <source>
        <dbReference type="ARBA" id="ARBA00022448"/>
    </source>
</evidence>
<name>A0A5S9NBY1_9HYPH</name>
<keyword evidence="4" id="KW-0997">Cell inner membrane</keyword>
<evidence type="ECO:0000313" key="11">
    <source>
        <dbReference type="Proteomes" id="UP000433050"/>
    </source>
</evidence>
<dbReference type="FunFam" id="1.10.3720.10:FF:000088">
    <property type="entry name" value="Iron(III) ABC transporter, permease protein"/>
    <property type="match status" value="1"/>
</dbReference>
<dbReference type="Pfam" id="PF00528">
    <property type="entry name" value="BPD_transp_1"/>
    <property type="match status" value="1"/>
</dbReference>
<dbReference type="PROSITE" id="PS50928">
    <property type="entry name" value="ABC_TM1"/>
    <property type="match status" value="2"/>
</dbReference>
<feature type="transmembrane region" description="Helical" evidence="8">
    <location>
        <begin position="204"/>
        <end position="225"/>
    </location>
</feature>
<dbReference type="EMBL" id="CACSAS010000001">
    <property type="protein sequence ID" value="CAA0087751.1"/>
    <property type="molecule type" value="Genomic_DNA"/>
</dbReference>
<protein>
    <recommendedName>
        <fullName evidence="9">ABC transmembrane type-1 domain-containing protein</fullName>
    </recommendedName>
</protein>
<feature type="transmembrane region" description="Helical" evidence="8">
    <location>
        <begin position="478"/>
        <end position="500"/>
    </location>
</feature>
<evidence type="ECO:0000256" key="4">
    <source>
        <dbReference type="ARBA" id="ARBA00022519"/>
    </source>
</evidence>
<keyword evidence="6 8" id="KW-1133">Transmembrane helix</keyword>
<feature type="transmembrane region" description="Helical" evidence="8">
    <location>
        <begin position="258"/>
        <end position="276"/>
    </location>
</feature>
<feature type="transmembrane region" description="Helical" evidence="8">
    <location>
        <begin position="74"/>
        <end position="96"/>
    </location>
</feature>
<feature type="transmembrane region" description="Helical" evidence="8">
    <location>
        <begin position="108"/>
        <end position="126"/>
    </location>
</feature>
<dbReference type="Proteomes" id="UP000433050">
    <property type="component" value="Unassembled WGS sequence"/>
</dbReference>
<evidence type="ECO:0000256" key="5">
    <source>
        <dbReference type="ARBA" id="ARBA00022692"/>
    </source>
</evidence>
<organism evidence="10 11">
    <name type="scientific">Starkeya nomas</name>
    <dbReference type="NCBI Taxonomy" id="2666134"/>
    <lineage>
        <taxon>Bacteria</taxon>
        <taxon>Pseudomonadati</taxon>
        <taxon>Pseudomonadota</taxon>
        <taxon>Alphaproteobacteria</taxon>
        <taxon>Hyphomicrobiales</taxon>
        <taxon>Xanthobacteraceae</taxon>
        <taxon>Starkeya</taxon>
    </lineage>
</organism>
<evidence type="ECO:0000256" key="1">
    <source>
        <dbReference type="ARBA" id="ARBA00004429"/>
    </source>
</evidence>
<accession>A0A5S9NBY1</accession>
<dbReference type="Gene3D" id="1.10.3720.10">
    <property type="entry name" value="MetI-like"/>
    <property type="match status" value="2"/>
</dbReference>
<sequence length="572" mass="59890">MSSVTTDPAGGYRPSSVSGIVGASGRILRAGAVAIVALVLLPIAALVFTAAQSSGDLWPHILRNVLPVAITDTALLAIGVGLIAGTIGTGTAWLVAVCRFPGRGIFEWALLLPLAIPTYIQAYVYVDAIHPLGPIPTAIRAALGMTNPRDLWLPEVRNLPGCIVLLGLVLYPYVYLPARAAFLVQTASALDAARTLGHGATGTFFRIALPLARPAIAVGVTLALMETVNDIGASEFLGVQTLTLSIYSTWLNRSSLPGAAQIALFMLLVMIALVMLERWGRRHISHANVGARSRPPMRRQLAAGQATLAFLACLLPVALGFLLPAGHLVHAAYGRYMFNGLPETVFVETLNTALFAAIGTALALGCGLLLAIAARTGTVRSSRLLRLAAVGYAVPGTVLAVGLLVPLAGFDNLVSSTVQSLGGTATGLILSGSGAALIIAYVIRFLAIPVGALETGYEKVGMTFDMAARSLGERPGGVVRLIHLPLLRPALGTAALLVFVDCMKELPATLMLRPLNFETLASHVYSEAARGSYEDGAFAALLIVLVGLIPVILLARLSRPRHDQEPSSGRSR</sequence>
<dbReference type="InterPro" id="IPR035906">
    <property type="entry name" value="MetI-like_sf"/>
</dbReference>
<dbReference type="PANTHER" id="PTHR43357:SF3">
    <property type="entry name" value="FE(3+)-TRANSPORT SYSTEM PERMEASE PROTEIN FBPB 2"/>
    <property type="match status" value="1"/>
</dbReference>
<evidence type="ECO:0000256" key="7">
    <source>
        <dbReference type="ARBA" id="ARBA00023136"/>
    </source>
</evidence>
<keyword evidence="7 8" id="KW-0472">Membrane</keyword>